<accession>A0A0A9GP90</accession>
<reference evidence="2" key="2">
    <citation type="journal article" date="2015" name="Data Brief">
        <title>Shoot transcriptome of the giant reed, Arundo donax.</title>
        <authorList>
            <person name="Barrero R.A."/>
            <person name="Guerrero F.D."/>
            <person name="Moolhuijzen P."/>
            <person name="Goolsby J.A."/>
            <person name="Tidwell J."/>
            <person name="Bellgard S.E."/>
            <person name="Bellgard M.I."/>
        </authorList>
    </citation>
    <scope>NUCLEOTIDE SEQUENCE</scope>
    <source>
        <tissue evidence="2">Shoot tissue taken approximately 20 cm above the soil surface</tissue>
    </source>
</reference>
<sequence length="48" mass="5831">MHRLDMLESTDIVSYFRFLALSIPVFLFLFNNEKLLKSWVCYECMRLP</sequence>
<keyword evidence="1" id="KW-0812">Transmembrane</keyword>
<protein>
    <submittedName>
        <fullName evidence="2">Uncharacterized protein</fullName>
    </submittedName>
</protein>
<proteinExistence type="predicted"/>
<dbReference type="AlphaFoldDB" id="A0A0A9GP90"/>
<evidence type="ECO:0000313" key="2">
    <source>
        <dbReference type="EMBL" id="JAE22483.1"/>
    </source>
</evidence>
<name>A0A0A9GP90_ARUDO</name>
<evidence type="ECO:0000256" key="1">
    <source>
        <dbReference type="SAM" id="Phobius"/>
    </source>
</evidence>
<keyword evidence="1" id="KW-1133">Transmembrane helix</keyword>
<dbReference type="EMBL" id="GBRH01175413">
    <property type="protein sequence ID" value="JAE22483.1"/>
    <property type="molecule type" value="Transcribed_RNA"/>
</dbReference>
<keyword evidence="1" id="KW-0472">Membrane</keyword>
<reference evidence="2" key="1">
    <citation type="submission" date="2014-09" db="EMBL/GenBank/DDBJ databases">
        <authorList>
            <person name="Magalhaes I.L.F."/>
            <person name="Oliveira U."/>
            <person name="Santos F.R."/>
            <person name="Vidigal T.H.D.A."/>
            <person name="Brescovit A.D."/>
            <person name="Santos A.J."/>
        </authorList>
    </citation>
    <scope>NUCLEOTIDE SEQUENCE</scope>
    <source>
        <tissue evidence="2">Shoot tissue taken approximately 20 cm above the soil surface</tissue>
    </source>
</reference>
<organism evidence="2">
    <name type="scientific">Arundo donax</name>
    <name type="common">Giant reed</name>
    <name type="synonym">Donax arundinaceus</name>
    <dbReference type="NCBI Taxonomy" id="35708"/>
    <lineage>
        <taxon>Eukaryota</taxon>
        <taxon>Viridiplantae</taxon>
        <taxon>Streptophyta</taxon>
        <taxon>Embryophyta</taxon>
        <taxon>Tracheophyta</taxon>
        <taxon>Spermatophyta</taxon>
        <taxon>Magnoliopsida</taxon>
        <taxon>Liliopsida</taxon>
        <taxon>Poales</taxon>
        <taxon>Poaceae</taxon>
        <taxon>PACMAD clade</taxon>
        <taxon>Arundinoideae</taxon>
        <taxon>Arundineae</taxon>
        <taxon>Arundo</taxon>
    </lineage>
</organism>
<feature type="transmembrane region" description="Helical" evidence="1">
    <location>
        <begin position="12"/>
        <end position="30"/>
    </location>
</feature>